<keyword evidence="1" id="KW-1185">Reference proteome</keyword>
<evidence type="ECO:0000313" key="5">
    <source>
        <dbReference type="RefSeq" id="XP_052747963.1"/>
    </source>
</evidence>
<gene>
    <name evidence="2 3 4 5" type="primary">LOC113513601</name>
</gene>
<dbReference type="RefSeq" id="XP_026753395.2">
    <property type="nucleotide sequence ID" value="XM_026897594.3"/>
</dbReference>
<dbReference type="RefSeq" id="XP_026753391.2">
    <property type="nucleotide sequence ID" value="XM_026897590.3"/>
</dbReference>
<dbReference type="RefSeq" id="XP_026753393.2">
    <property type="nucleotide sequence ID" value="XM_026897592.3"/>
</dbReference>
<dbReference type="GeneID" id="113513601"/>
<reference evidence="2 3" key="1">
    <citation type="submission" date="2025-05" db="UniProtKB">
        <authorList>
            <consortium name="RefSeq"/>
        </authorList>
    </citation>
    <scope>IDENTIFICATION</scope>
    <source>
        <tissue evidence="2 3">Whole larvae</tissue>
    </source>
</reference>
<proteinExistence type="predicted"/>
<evidence type="ECO:0000313" key="4">
    <source>
        <dbReference type="RefSeq" id="XP_026753395.2"/>
    </source>
</evidence>
<dbReference type="AlphaFoldDB" id="A0A6J1WGZ1"/>
<evidence type="ECO:0000313" key="1">
    <source>
        <dbReference type="Proteomes" id="UP001652740"/>
    </source>
</evidence>
<organism evidence="1 4">
    <name type="scientific">Galleria mellonella</name>
    <name type="common">Greater wax moth</name>
    <dbReference type="NCBI Taxonomy" id="7137"/>
    <lineage>
        <taxon>Eukaryota</taxon>
        <taxon>Metazoa</taxon>
        <taxon>Ecdysozoa</taxon>
        <taxon>Arthropoda</taxon>
        <taxon>Hexapoda</taxon>
        <taxon>Insecta</taxon>
        <taxon>Pterygota</taxon>
        <taxon>Neoptera</taxon>
        <taxon>Endopterygota</taxon>
        <taxon>Lepidoptera</taxon>
        <taxon>Glossata</taxon>
        <taxon>Ditrysia</taxon>
        <taxon>Pyraloidea</taxon>
        <taxon>Pyralidae</taxon>
        <taxon>Galleriinae</taxon>
        <taxon>Galleria</taxon>
    </lineage>
</organism>
<dbReference type="SUPFAM" id="SSF101898">
    <property type="entry name" value="NHL repeat"/>
    <property type="match status" value="1"/>
</dbReference>
<dbReference type="KEGG" id="gmw:113513601"/>
<dbReference type="Proteomes" id="UP001652740">
    <property type="component" value="Unplaced"/>
</dbReference>
<evidence type="ECO:0000313" key="2">
    <source>
        <dbReference type="RefSeq" id="XP_026753391.2"/>
    </source>
</evidence>
<dbReference type="Gene3D" id="2.130.10.10">
    <property type="entry name" value="YVTN repeat-like/Quinoprotein amine dehydrogenase"/>
    <property type="match status" value="1"/>
</dbReference>
<protein>
    <submittedName>
        <fullName evidence="2 3">Ommochrome-binding protein-like</fullName>
    </submittedName>
</protein>
<name>A0A6J1WGZ1_GALME</name>
<accession>A0A6J1WGZ1</accession>
<evidence type="ECO:0000313" key="3">
    <source>
        <dbReference type="RefSeq" id="XP_026753393.2"/>
    </source>
</evidence>
<dbReference type="InterPro" id="IPR015943">
    <property type="entry name" value="WD40/YVTN_repeat-like_dom_sf"/>
</dbReference>
<sequence>MSKSAERIHINGILYDKEILKTDLVRPSLLTVDSNSNTLYFSFISKDDENYKSARLDLNTKQFNTIDDVVGGYAHAADQKTGDVYIGCDDGLYKYDPITNKTEFIGEKGGNILSIFYKDVLYYTKLGTLRFLHTFTNGEASRCLELQDLEVENFCIDNEDMMFFVNDNGIYGQKKGTYHATLYEGLPDDYAECLTADVNGVVHVCYRGKGIFKINKETACIEKVADLGKDFGATATFDKDNNIVYADATRVIRLVPTVDV</sequence>
<dbReference type="RefSeq" id="XP_052747963.1">
    <property type="nucleotide sequence ID" value="XM_052892003.1"/>
</dbReference>